<keyword evidence="2" id="KW-0472">Membrane</keyword>
<feature type="region of interest" description="Disordered" evidence="1">
    <location>
        <begin position="1"/>
        <end position="40"/>
    </location>
</feature>
<keyword evidence="2" id="KW-0812">Transmembrane</keyword>
<keyword evidence="2" id="KW-1133">Transmembrane helix</keyword>
<dbReference type="AlphaFoldDB" id="A0A7K0BNK6"/>
<dbReference type="Proteomes" id="UP000487268">
    <property type="component" value="Unassembled WGS sequence"/>
</dbReference>
<accession>A0A7K0BNK6</accession>
<name>A0A7K0BNK6_9ACTN</name>
<gene>
    <name evidence="3" type="ORF">ACRB68_04820</name>
</gene>
<evidence type="ECO:0000256" key="2">
    <source>
        <dbReference type="SAM" id="Phobius"/>
    </source>
</evidence>
<reference evidence="3 4" key="1">
    <citation type="submission" date="2019-10" db="EMBL/GenBank/DDBJ databases">
        <title>Actinomadura rubteroloni sp. nov. and Actinomadura macrotermitis sp. nov., isolated from the gut of fungus growing-termite Macrotermes natalensis.</title>
        <authorList>
            <person name="Benndorf R."/>
            <person name="Martin K."/>
            <person name="Kuefner M."/>
            <person name="De Beer W."/>
            <person name="Kaster A.-K."/>
            <person name="Vollmers J."/>
            <person name="Poulsen M."/>
            <person name="Beemelmanns C."/>
        </authorList>
    </citation>
    <scope>NUCLEOTIDE SEQUENCE [LARGE SCALE GENOMIC DNA]</scope>
    <source>
        <strain evidence="3 4">RB68</strain>
    </source>
</reference>
<organism evidence="3 4">
    <name type="scientific">Actinomadura macrotermitis</name>
    <dbReference type="NCBI Taxonomy" id="2585200"/>
    <lineage>
        <taxon>Bacteria</taxon>
        <taxon>Bacillati</taxon>
        <taxon>Actinomycetota</taxon>
        <taxon>Actinomycetes</taxon>
        <taxon>Streptosporangiales</taxon>
        <taxon>Thermomonosporaceae</taxon>
        <taxon>Actinomadura</taxon>
    </lineage>
</organism>
<proteinExistence type="predicted"/>
<evidence type="ECO:0008006" key="5">
    <source>
        <dbReference type="Google" id="ProtNLM"/>
    </source>
</evidence>
<feature type="compositionally biased region" description="Basic and acidic residues" evidence="1">
    <location>
        <begin position="1"/>
        <end position="11"/>
    </location>
</feature>
<evidence type="ECO:0000256" key="1">
    <source>
        <dbReference type="SAM" id="MobiDB-lite"/>
    </source>
</evidence>
<dbReference type="EMBL" id="WEGH01000001">
    <property type="protein sequence ID" value="MQY02452.1"/>
    <property type="molecule type" value="Genomic_DNA"/>
</dbReference>
<dbReference type="RefSeq" id="WP_153530632.1">
    <property type="nucleotide sequence ID" value="NZ_WEGH01000001.1"/>
</dbReference>
<keyword evidence="4" id="KW-1185">Reference proteome</keyword>
<comment type="caution">
    <text evidence="3">The sequence shown here is derived from an EMBL/GenBank/DDBJ whole genome shotgun (WGS) entry which is preliminary data.</text>
</comment>
<feature type="transmembrane region" description="Helical" evidence="2">
    <location>
        <begin position="102"/>
        <end position="121"/>
    </location>
</feature>
<dbReference type="OrthoDB" id="3483591at2"/>
<protein>
    <recommendedName>
        <fullName evidence="5">DUF485 domain-containing protein</fullName>
    </recommendedName>
</protein>
<feature type="transmembrane region" description="Helical" evidence="2">
    <location>
        <begin position="68"/>
        <end position="87"/>
    </location>
</feature>
<evidence type="ECO:0000313" key="4">
    <source>
        <dbReference type="Proteomes" id="UP000487268"/>
    </source>
</evidence>
<sequence length="141" mass="15192">MSEAPPDRRPGEAPAPRRVQVTSPRTERARTGPRGASAPAWSIARDLDEQTELGAVYARTLIRAQLRAALLTGAVVLLVLAALPLLLTGEPGLGRQRLCGVPLPWLLLALAVQPVWIAAAAGHVRRAERIEDDFARLVDRS</sequence>
<evidence type="ECO:0000313" key="3">
    <source>
        <dbReference type="EMBL" id="MQY02452.1"/>
    </source>
</evidence>